<evidence type="ECO:0000313" key="2">
    <source>
        <dbReference type="EMBL" id="KAF9996480.1"/>
    </source>
</evidence>
<feature type="region of interest" description="Disordered" evidence="1">
    <location>
        <begin position="420"/>
        <end position="464"/>
    </location>
</feature>
<feature type="non-terminal residue" evidence="2">
    <location>
        <position position="464"/>
    </location>
</feature>
<dbReference type="AlphaFoldDB" id="A0A9P6MFJ3"/>
<dbReference type="EMBL" id="JAAAID010003671">
    <property type="protein sequence ID" value="KAF9996480.1"/>
    <property type="molecule type" value="Genomic_DNA"/>
</dbReference>
<evidence type="ECO:0000256" key="1">
    <source>
        <dbReference type="SAM" id="MobiDB-lite"/>
    </source>
</evidence>
<feature type="compositionally biased region" description="Basic and acidic residues" evidence="1">
    <location>
        <begin position="332"/>
        <end position="351"/>
    </location>
</feature>
<evidence type="ECO:0000313" key="3">
    <source>
        <dbReference type="Proteomes" id="UP000703661"/>
    </source>
</evidence>
<dbReference type="Proteomes" id="UP000703661">
    <property type="component" value="Unassembled WGS sequence"/>
</dbReference>
<accession>A0A9P6MFJ3</accession>
<proteinExistence type="predicted"/>
<organism evidence="2 3">
    <name type="scientific">Entomortierella chlamydospora</name>
    <dbReference type="NCBI Taxonomy" id="101097"/>
    <lineage>
        <taxon>Eukaryota</taxon>
        <taxon>Fungi</taxon>
        <taxon>Fungi incertae sedis</taxon>
        <taxon>Mucoromycota</taxon>
        <taxon>Mortierellomycotina</taxon>
        <taxon>Mortierellomycetes</taxon>
        <taxon>Mortierellales</taxon>
        <taxon>Mortierellaceae</taxon>
        <taxon>Entomortierella</taxon>
    </lineage>
</organism>
<evidence type="ECO:0008006" key="4">
    <source>
        <dbReference type="Google" id="ProtNLM"/>
    </source>
</evidence>
<name>A0A9P6MFJ3_9FUNG</name>
<feature type="region of interest" description="Disordered" evidence="1">
    <location>
        <begin position="330"/>
        <end position="370"/>
    </location>
</feature>
<gene>
    <name evidence="2" type="ORF">BGZ80_007238</name>
</gene>
<protein>
    <recommendedName>
        <fullName evidence="4">CCHC-type domain-containing protein</fullName>
    </recommendedName>
</protein>
<comment type="caution">
    <text evidence="2">The sequence shown here is derived from an EMBL/GenBank/DDBJ whole genome shotgun (WGS) entry which is preliminary data.</text>
</comment>
<keyword evidence="3" id="KW-1185">Reference proteome</keyword>
<reference evidence="2" key="1">
    <citation type="journal article" date="2020" name="Fungal Divers.">
        <title>Resolving the Mortierellaceae phylogeny through synthesis of multi-gene phylogenetics and phylogenomics.</title>
        <authorList>
            <person name="Vandepol N."/>
            <person name="Liber J."/>
            <person name="Desiro A."/>
            <person name="Na H."/>
            <person name="Kennedy M."/>
            <person name="Barry K."/>
            <person name="Grigoriev I.V."/>
            <person name="Miller A.N."/>
            <person name="O'Donnell K."/>
            <person name="Stajich J.E."/>
            <person name="Bonito G."/>
        </authorList>
    </citation>
    <scope>NUCLEOTIDE SEQUENCE</scope>
    <source>
        <strain evidence="2">NRRL 2769</strain>
    </source>
</reference>
<feature type="compositionally biased region" description="Polar residues" evidence="1">
    <location>
        <begin position="449"/>
        <end position="464"/>
    </location>
</feature>
<sequence>MSSPIAHTVISVENVDNDMNGLRIQDGDIVMELSTPALSDEELIESSRVALKKFREEAKALALQALHIETKEDATAEEQASLPVIEERIAALDVKILKLETRLRQVTKPFTPITTKSTITTSSSSEHPERKLVLDDIIPRYGKYTSVSADQSRKSYRVISNAMEFLDVFHSRASSIHGDNFLSVCSRLLSLAILDDAERQRVESALTALPSAERTWEVCEQTFIDELKTTHQKTREVIQAVKAGMIKGESYKRYAWRLERINRIYKISGSAFEEQIVAHLELSIPATTLDQLNVLLTVLHVQGTSDRTFQRATTIKDFCRSLVHLAGPEDCDDRRHSREHADRDDDGDGARPAKRAKSRHDNKDSDTSGKSGQTFFCRNGCGANKTHDTDGCRICGNCKARGHLADKCPKDAKKVNFPNAAANANQRQGQHGSFNAKGRNYGGKPYQRGNHQGSGANAQNSNGR</sequence>